<dbReference type="GO" id="GO:0008320">
    <property type="term" value="F:protein transmembrane transporter activity"/>
    <property type="evidence" value="ECO:0007669"/>
    <property type="project" value="TreeGrafter"/>
</dbReference>
<name>A0A3N4P1J1_9GAMM</name>
<dbReference type="Gene3D" id="2.40.160.50">
    <property type="entry name" value="membrane protein fhac: a member of the omp85/tpsb transporter family"/>
    <property type="match status" value="1"/>
</dbReference>
<dbReference type="RefSeq" id="WP_123801045.1">
    <property type="nucleotide sequence ID" value="NZ_RMVG01000007.1"/>
</dbReference>
<evidence type="ECO:0000313" key="9">
    <source>
        <dbReference type="EMBL" id="RPE01028.1"/>
    </source>
</evidence>
<evidence type="ECO:0000256" key="5">
    <source>
        <dbReference type="SAM" id="SignalP"/>
    </source>
</evidence>
<feature type="compositionally biased region" description="Low complexity" evidence="4">
    <location>
        <begin position="58"/>
        <end position="69"/>
    </location>
</feature>
<keyword evidence="1" id="KW-0472">Membrane</keyword>
<keyword evidence="3" id="KW-0998">Cell outer membrane</keyword>
<keyword evidence="1" id="KW-1134">Transmembrane beta strand</keyword>
<feature type="signal peptide" evidence="5">
    <location>
        <begin position="1"/>
        <end position="26"/>
    </location>
</feature>
<evidence type="ECO:0000256" key="4">
    <source>
        <dbReference type="SAM" id="MobiDB-lite"/>
    </source>
</evidence>
<dbReference type="Pfam" id="PF03865">
    <property type="entry name" value="ShlB"/>
    <property type="match status" value="1"/>
</dbReference>
<dbReference type="Pfam" id="PF08479">
    <property type="entry name" value="POTRA_2"/>
    <property type="match status" value="1"/>
</dbReference>
<dbReference type="Proteomes" id="UP000281332">
    <property type="component" value="Unassembled WGS sequence"/>
</dbReference>
<feature type="domain" description="Haemolysin activator HlyB C-terminal" evidence="6">
    <location>
        <begin position="221"/>
        <end position="536"/>
    </location>
</feature>
<accession>A0A3N4P1J1</accession>
<dbReference type="InterPro" id="IPR027282">
    <property type="entry name" value="TPS"/>
</dbReference>
<evidence type="ECO:0000259" key="7">
    <source>
        <dbReference type="Pfam" id="PF08479"/>
    </source>
</evidence>
<evidence type="ECO:0000256" key="1">
    <source>
        <dbReference type="ARBA" id="ARBA00022452"/>
    </source>
</evidence>
<keyword evidence="10" id="KW-1185">Reference proteome</keyword>
<evidence type="ECO:0000259" key="8">
    <source>
        <dbReference type="Pfam" id="PF17287"/>
    </source>
</evidence>
<feature type="domain" description="ShlB POTRA" evidence="8">
    <location>
        <begin position="162"/>
        <end position="216"/>
    </location>
</feature>
<dbReference type="Gene3D" id="3.10.20.310">
    <property type="entry name" value="membrane protein fhac"/>
    <property type="match status" value="1"/>
</dbReference>
<organism evidence="9 10">
    <name type="scientific">Candidatus Pantoea deserta</name>
    <dbReference type="NCBI Taxonomy" id="1869313"/>
    <lineage>
        <taxon>Bacteria</taxon>
        <taxon>Pseudomonadati</taxon>
        <taxon>Pseudomonadota</taxon>
        <taxon>Gammaproteobacteria</taxon>
        <taxon>Enterobacterales</taxon>
        <taxon>Erwiniaceae</taxon>
        <taxon>Pantoea</taxon>
    </lineage>
</organism>
<dbReference type="InterPro" id="IPR035251">
    <property type="entry name" value="ShlB_POTRA"/>
</dbReference>
<evidence type="ECO:0000256" key="3">
    <source>
        <dbReference type="ARBA" id="ARBA00023237"/>
    </source>
</evidence>
<dbReference type="PIRSF" id="PIRSF029745">
    <property type="entry name" value="FhaC"/>
    <property type="match status" value="1"/>
</dbReference>
<keyword evidence="2" id="KW-0812">Transmembrane</keyword>
<dbReference type="GO" id="GO:0098046">
    <property type="term" value="C:type V protein secretion system complex"/>
    <property type="evidence" value="ECO:0007669"/>
    <property type="project" value="TreeGrafter"/>
</dbReference>
<dbReference type="PANTHER" id="PTHR34597">
    <property type="entry name" value="SLR1661 PROTEIN"/>
    <property type="match status" value="1"/>
</dbReference>
<gene>
    <name evidence="9" type="ORF">BBB56_11285</name>
</gene>
<sequence length="572" mass="64873">MEKYLNTRSVSFVFALSFFLINSASGAEKNSSDNKSSVLNDQSIRQVEQDKIRQKALQSQNTNNRSTQQEANKSRIFFPSESPCYPIEEVTWTQDSASLHLKSLSYFTHQAQGKCLGVNGIRLLANTLQNEIIRLGYITTRVNLPQQDLKSQRLRFDIVAGKVGKIQLTESSPDYINLKTTLPLREGDVLNISELEQGSFNLRRTPGSEVKIDVVPGEEQGQSNIVIDRHQDKRWQVSAWANDAGSKTTGRYQGGAALYLYNMTSLNDTLLFSAGRALAPRNKPEGSDNRAIGYSVPVGFWWLDLYASQSSYQQHIQGTLSDWMLNNKNSYYSAQINRLLSHTVHQQTTGGLQLFNAKTHYYYNDYELASMQKKSAGWKLIVEHQRYFNNAIVSGTLSYQKRMPWFNSGNTVEQKNGLISSEGRIINLDIKAAVNFTLYGQNFNYSPYLKLQLSPDTLSSLDRMASGNRWSVRGFDGEYSLQDNQGWFLRNDINWIPDGKDYQPYTGIDIGQTWGHYNQQYYSGNTLIGSVLGVRGEIFKTGYDFFAGLPLYKPEGFITDPLTLGFSLQWKY</sequence>
<feature type="domain" description="Polypeptide-transport-associated ShlB-type" evidence="7">
    <location>
        <begin position="93"/>
        <end position="161"/>
    </location>
</feature>
<dbReference type="OrthoDB" id="290122at2"/>
<protein>
    <submittedName>
        <fullName evidence="9">ShlB/FhaC/HecB family hemolysin secretion/activation protein</fullName>
    </submittedName>
</protein>
<dbReference type="EMBL" id="RMVG01000007">
    <property type="protein sequence ID" value="RPE01028.1"/>
    <property type="molecule type" value="Genomic_DNA"/>
</dbReference>
<evidence type="ECO:0000313" key="10">
    <source>
        <dbReference type="Proteomes" id="UP000281332"/>
    </source>
</evidence>
<dbReference type="PANTHER" id="PTHR34597:SF3">
    <property type="entry name" value="OUTER MEMBRANE TRANSPORTER CDIB"/>
    <property type="match status" value="1"/>
</dbReference>
<evidence type="ECO:0000259" key="6">
    <source>
        <dbReference type="Pfam" id="PF03865"/>
    </source>
</evidence>
<feature type="chain" id="PRO_5017980636" evidence="5">
    <location>
        <begin position="27"/>
        <end position="572"/>
    </location>
</feature>
<evidence type="ECO:0000256" key="2">
    <source>
        <dbReference type="ARBA" id="ARBA00022692"/>
    </source>
</evidence>
<dbReference type="AlphaFoldDB" id="A0A3N4P1J1"/>
<dbReference type="GO" id="GO:0046819">
    <property type="term" value="P:protein secretion by the type V secretion system"/>
    <property type="evidence" value="ECO:0007669"/>
    <property type="project" value="TreeGrafter"/>
</dbReference>
<dbReference type="InterPro" id="IPR013686">
    <property type="entry name" value="Polypept-transport_assoc_ShlB"/>
</dbReference>
<dbReference type="Pfam" id="PF17287">
    <property type="entry name" value="POTRA_3"/>
    <property type="match status" value="1"/>
</dbReference>
<dbReference type="InterPro" id="IPR051544">
    <property type="entry name" value="TPS_OM_transporter"/>
</dbReference>
<feature type="region of interest" description="Disordered" evidence="4">
    <location>
        <begin position="50"/>
        <end position="73"/>
    </location>
</feature>
<proteinExistence type="predicted"/>
<comment type="caution">
    <text evidence="9">The sequence shown here is derived from an EMBL/GenBank/DDBJ whole genome shotgun (WGS) entry which is preliminary data.</text>
</comment>
<keyword evidence="5" id="KW-0732">Signal</keyword>
<dbReference type="InterPro" id="IPR005565">
    <property type="entry name" value="Hemolysn_activator_HlyB_C"/>
</dbReference>
<reference evidence="9 10" key="1">
    <citation type="submission" date="2018-11" db="EMBL/GenBank/DDBJ databases">
        <title>Whole genome sequencing of Pantoea sp. RIT388.</title>
        <authorList>
            <person name="Gan H.M."/>
            <person name="Hudson A.O."/>
        </authorList>
    </citation>
    <scope>NUCLEOTIDE SEQUENCE [LARGE SCALE GENOMIC DNA]</scope>
    <source>
        <strain evidence="9 10">RIT388</strain>
    </source>
</reference>